<dbReference type="InterPro" id="IPR013154">
    <property type="entry name" value="ADH-like_N"/>
</dbReference>
<dbReference type="RefSeq" id="WP_025311885.1">
    <property type="nucleotide sequence ID" value="NZ_CP004372.1"/>
</dbReference>
<dbReference type="PROSITE" id="PS01162">
    <property type="entry name" value="QOR_ZETA_CRYSTAL"/>
    <property type="match status" value="1"/>
</dbReference>
<sequence length="331" mass="34487">MKAAVYKTYGPADVVHITDIARPDPKAGDILVRVGAAGVTTADWRLRAAAFPGLISKLAGRMMFGLFAPRNAVLGSDYAGEVVAVGTGVTGFRPGDRVFGFAWGGAHAEYIAVKAEGAVLATPAGLTDTQAAAIPFGAQAALEFLDRFAQVKPGERVLIVGASGGVGAYAVQIAKALGAHVTGVASGANRALVEGLGADAFVDYRKSDPAALTGPFDVVLETIGVMEYRTAAPMLADGGRFVPLNFGLGDVLAARKARRSGHTLILKVNGDSKAGLKRLSDMIEAGRLRPVIDRVYPFDQIHAAYAHVESRRRKGAVVLKLPEAEDIVQAA</sequence>
<dbReference type="InterPro" id="IPR036291">
    <property type="entry name" value="NAD(P)-bd_dom_sf"/>
</dbReference>
<dbReference type="Gene3D" id="3.90.180.10">
    <property type="entry name" value="Medium-chain alcohol dehydrogenases, catalytic domain"/>
    <property type="match status" value="1"/>
</dbReference>
<dbReference type="HOGENOM" id="CLU_026673_3_3_5"/>
<evidence type="ECO:0000259" key="2">
    <source>
        <dbReference type="SMART" id="SM00829"/>
    </source>
</evidence>
<dbReference type="InterPro" id="IPR011032">
    <property type="entry name" value="GroES-like_sf"/>
</dbReference>
<dbReference type="InterPro" id="IPR002364">
    <property type="entry name" value="Quin_OxRdtase/zeta-crystal_CS"/>
</dbReference>
<dbReference type="STRING" id="1294273.roselon_01696"/>
<keyword evidence="1" id="KW-0560">Oxidoreductase</keyword>
<organism evidence="3 4">
    <name type="scientific">Roseicyclus elongatus DSM 19469</name>
    <dbReference type="NCBI Taxonomy" id="1294273"/>
    <lineage>
        <taxon>Bacteria</taxon>
        <taxon>Pseudomonadati</taxon>
        <taxon>Pseudomonadota</taxon>
        <taxon>Alphaproteobacteria</taxon>
        <taxon>Rhodobacterales</taxon>
        <taxon>Roseobacteraceae</taxon>
        <taxon>Roseicyclus</taxon>
    </lineage>
</organism>
<dbReference type="SMART" id="SM00829">
    <property type="entry name" value="PKS_ER"/>
    <property type="match status" value="1"/>
</dbReference>
<dbReference type="Pfam" id="PF13602">
    <property type="entry name" value="ADH_zinc_N_2"/>
    <property type="match status" value="1"/>
</dbReference>
<dbReference type="PANTHER" id="PTHR11695:SF294">
    <property type="entry name" value="RETICULON-4-INTERACTING PROTEIN 1, MITOCHONDRIAL"/>
    <property type="match status" value="1"/>
</dbReference>
<dbReference type="PANTHER" id="PTHR11695">
    <property type="entry name" value="ALCOHOL DEHYDROGENASE RELATED"/>
    <property type="match status" value="1"/>
</dbReference>
<dbReference type="KEGG" id="red:roselon_01696"/>
<dbReference type="Pfam" id="PF08240">
    <property type="entry name" value="ADH_N"/>
    <property type="match status" value="1"/>
</dbReference>
<dbReference type="eggNOG" id="COG0604">
    <property type="taxonomic scope" value="Bacteria"/>
</dbReference>
<dbReference type="AlphaFoldDB" id="W8RSH8"/>
<evidence type="ECO:0000256" key="1">
    <source>
        <dbReference type="ARBA" id="ARBA00023002"/>
    </source>
</evidence>
<evidence type="ECO:0000313" key="4">
    <source>
        <dbReference type="Proteomes" id="UP000019593"/>
    </source>
</evidence>
<protein>
    <submittedName>
        <fullName evidence="3">Alcohol dehydrogenase, zinc-containing</fullName>
    </submittedName>
</protein>
<dbReference type="SUPFAM" id="SSF51735">
    <property type="entry name" value="NAD(P)-binding Rossmann-fold domains"/>
    <property type="match status" value="1"/>
</dbReference>
<dbReference type="EMBL" id="CP004372">
    <property type="protein sequence ID" value="AHM04068.1"/>
    <property type="molecule type" value="Genomic_DNA"/>
</dbReference>
<dbReference type="GO" id="GO:0008270">
    <property type="term" value="F:zinc ion binding"/>
    <property type="evidence" value="ECO:0007669"/>
    <property type="project" value="InterPro"/>
</dbReference>
<dbReference type="Proteomes" id="UP000019593">
    <property type="component" value="Chromosome"/>
</dbReference>
<dbReference type="GO" id="GO:0016491">
    <property type="term" value="F:oxidoreductase activity"/>
    <property type="evidence" value="ECO:0007669"/>
    <property type="project" value="UniProtKB-KW"/>
</dbReference>
<reference evidence="3 4" key="1">
    <citation type="submission" date="2013-03" db="EMBL/GenBank/DDBJ databases">
        <authorList>
            <person name="Fiebig A."/>
            <person name="Goeker M."/>
            <person name="Klenk H.-P.P."/>
        </authorList>
    </citation>
    <scope>NUCLEOTIDE SEQUENCE [LARGE SCALE GENOMIC DNA]</scope>
    <source>
        <strain evidence="4">DSM 19469</strain>
    </source>
</reference>
<dbReference type="SUPFAM" id="SSF50129">
    <property type="entry name" value="GroES-like"/>
    <property type="match status" value="1"/>
</dbReference>
<proteinExistence type="predicted"/>
<evidence type="ECO:0000313" key="3">
    <source>
        <dbReference type="EMBL" id="AHM04068.1"/>
    </source>
</evidence>
<dbReference type="InterPro" id="IPR050700">
    <property type="entry name" value="YIM1/Zinc_Alcohol_DH_Fams"/>
</dbReference>
<accession>W8RSH8</accession>
<keyword evidence="4" id="KW-1185">Reference proteome</keyword>
<feature type="domain" description="Enoyl reductase (ER)" evidence="2">
    <location>
        <begin position="10"/>
        <end position="319"/>
    </location>
</feature>
<gene>
    <name evidence="3" type="ORF">roselon_01696</name>
</gene>
<name>W8RSH8_9RHOB</name>
<dbReference type="InterPro" id="IPR020843">
    <property type="entry name" value="ER"/>
</dbReference>
<dbReference type="PATRIC" id="fig|1294273.3.peg.1670"/>
<dbReference type="CDD" id="cd08267">
    <property type="entry name" value="MDR1"/>
    <property type="match status" value="1"/>
</dbReference>
<dbReference type="Gene3D" id="3.40.50.720">
    <property type="entry name" value="NAD(P)-binding Rossmann-like Domain"/>
    <property type="match status" value="1"/>
</dbReference>